<evidence type="ECO:0000256" key="2">
    <source>
        <dbReference type="ARBA" id="ARBA00007664"/>
    </source>
</evidence>
<evidence type="ECO:0000256" key="7">
    <source>
        <dbReference type="ARBA" id="ARBA00023157"/>
    </source>
</evidence>
<dbReference type="Pfam" id="PF00089">
    <property type="entry name" value="Trypsin"/>
    <property type="match status" value="1"/>
</dbReference>
<dbReference type="FunFam" id="2.40.10.10:FF:000111">
    <property type="entry name" value="Blast:Serine protease nudel"/>
    <property type="match status" value="1"/>
</dbReference>
<reference evidence="11" key="2">
    <citation type="submission" date="2020-05" db="UniProtKB">
        <authorList>
            <consortium name="EnsemblMetazoa"/>
        </authorList>
    </citation>
    <scope>IDENTIFICATION</scope>
    <source>
        <strain evidence="11">IAEA</strain>
    </source>
</reference>
<accession>A0A1A9X1C9</accession>
<keyword evidence="9" id="KW-1133">Transmembrane helix</keyword>
<dbReference type="PROSITE" id="PS50240">
    <property type="entry name" value="TRYPSIN_DOM"/>
    <property type="match status" value="1"/>
</dbReference>
<dbReference type="InterPro" id="IPR043504">
    <property type="entry name" value="Peptidase_S1_PA_chymotrypsin"/>
</dbReference>
<keyword evidence="3" id="KW-0964">Secreted</keyword>
<keyword evidence="6 8" id="KW-0720">Serine protease</keyword>
<proteinExistence type="inferred from homology"/>
<comment type="subcellular location">
    <subcellularLocation>
        <location evidence="1">Secreted</location>
    </subcellularLocation>
</comment>
<name>A0A1A9X1C9_9MUSC</name>
<evidence type="ECO:0000313" key="12">
    <source>
        <dbReference type="Proteomes" id="UP000091820"/>
    </source>
</evidence>
<protein>
    <recommendedName>
        <fullName evidence="10">Peptidase S1 domain-containing protein</fullName>
    </recommendedName>
</protein>
<dbReference type="PANTHER" id="PTHR24276:SF91">
    <property type="entry name" value="AT26814P-RELATED"/>
    <property type="match status" value="1"/>
</dbReference>
<dbReference type="PRINTS" id="PR00722">
    <property type="entry name" value="CHYMOTRYPSIN"/>
</dbReference>
<evidence type="ECO:0000313" key="11">
    <source>
        <dbReference type="EnsemblMetazoa" id="GBRI040596-PA"/>
    </source>
</evidence>
<dbReference type="GO" id="GO:0006508">
    <property type="term" value="P:proteolysis"/>
    <property type="evidence" value="ECO:0007669"/>
    <property type="project" value="UniProtKB-KW"/>
</dbReference>
<dbReference type="EnsemblMetazoa" id="GBRI040596-RA">
    <property type="protein sequence ID" value="GBRI040596-PA"/>
    <property type="gene ID" value="GBRI040596"/>
</dbReference>
<dbReference type="PROSITE" id="PS00134">
    <property type="entry name" value="TRYPSIN_HIS"/>
    <property type="match status" value="1"/>
</dbReference>
<keyword evidence="12" id="KW-1185">Reference proteome</keyword>
<dbReference type="Proteomes" id="UP000091820">
    <property type="component" value="Unassembled WGS sequence"/>
</dbReference>
<dbReference type="VEuPathDB" id="VectorBase:GBRI040596"/>
<dbReference type="GO" id="GO:0005576">
    <property type="term" value="C:extracellular region"/>
    <property type="evidence" value="ECO:0007669"/>
    <property type="project" value="UniProtKB-SubCell"/>
</dbReference>
<dbReference type="AlphaFoldDB" id="A0A1A9X1C9"/>
<dbReference type="InterPro" id="IPR033116">
    <property type="entry name" value="TRYPSIN_SER"/>
</dbReference>
<reference evidence="12" key="1">
    <citation type="submission" date="2014-03" db="EMBL/GenBank/DDBJ databases">
        <authorList>
            <person name="Aksoy S."/>
            <person name="Warren W."/>
            <person name="Wilson R.K."/>
        </authorList>
    </citation>
    <scope>NUCLEOTIDE SEQUENCE [LARGE SCALE GENOMIC DNA]</scope>
    <source>
        <strain evidence="12">IAEA</strain>
    </source>
</reference>
<evidence type="ECO:0000256" key="3">
    <source>
        <dbReference type="ARBA" id="ARBA00022525"/>
    </source>
</evidence>
<dbReference type="GO" id="GO:0004252">
    <property type="term" value="F:serine-type endopeptidase activity"/>
    <property type="evidence" value="ECO:0007669"/>
    <property type="project" value="InterPro"/>
</dbReference>
<evidence type="ECO:0000256" key="5">
    <source>
        <dbReference type="ARBA" id="ARBA00022801"/>
    </source>
</evidence>
<dbReference type="PROSITE" id="PS00135">
    <property type="entry name" value="TRYPSIN_SER"/>
    <property type="match status" value="1"/>
</dbReference>
<evidence type="ECO:0000256" key="1">
    <source>
        <dbReference type="ARBA" id="ARBA00004613"/>
    </source>
</evidence>
<dbReference type="CDD" id="cd00190">
    <property type="entry name" value="Tryp_SPc"/>
    <property type="match status" value="1"/>
</dbReference>
<keyword evidence="9" id="KW-0472">Membrane</keyword>
<comment type="similarity">
    <text evidence="2">Belongs to the peptidase S1 family.</text>
</comment>
<dbReference type="InterPro" id="IPR001254">
    <property type="entry name" value="Trypsin_dom"/>
</dbReference>
<dbReference type="InterPro" id="IPR001314">
    <property type="entry name" value="Peptidase_S1A"/>
</dbReference>
<feature type="domain" description="Peptidase S1" evidence="10">
    <location>
        <begin position="34"/>
        <end position="275"/>
    </location>
</feature>
<dbReference type="InterPro" id="IPR009003">
    <property type="entry name" value="Peptidase_S1_PA"/>
</dbReference>
<dbReference type="PANTHER" id="PTHR24276">
    <property type="entry name" value="POLYSERASE-RELATED"/>
    <property type="match status" value="1"/>
</dbReference>
<sequence length="300" mass="33042">MLTLFYTDKVILIHVLITIMLVKVSLVDSVKPRIINGIPATIQETKYQVSIRLKKRDIPFGKGHICGGSLIGLNKILTAAHCLYNNETKRYRKPKEFIVVLGTLNRFKRLNGTIVSDVTSIAYTKTFDMNTMRDDIGLIFLKTSLPANITHLTVAPIKMSNSSLIEFNRTNCQISGWGKTEKYDTSVVLRIANVSIISRSICSTVYGNSLRKGMICAGRLEGGTDSCQGDSGGPLVCNNTLVGVVSWGVGCGQPLIPGVYSDVQYYYKWIMNHNSASSGNNTFSLICILLTGLLSIRFMV</sequence>
<keyword evidence="9" id="KW-0812">Transmembrane</keyword>
<dbReference type="Gene3D" id="2.40.10.10">
    <property type="entry name" value="Trypsin-like serine proteases"/>
    <property type="match status" value="1"/>
</dbReference>
<evidence type="ECO:0000256" key="6">
    <source>
        <dbReference type="ARBA" id="ARBA00022825"/>
    </source>
</evidence>
<dbReference type="SUPFAM" id="SSF50494">
    <property type="entry name" value="Trypsin-like serine proteases"/>
    <property type="match status" value="1"/>
</dbReference>
<evidence type="ECO:0000256" key="9">
    <source>
        <dbReference type="SAM" id="Phobius"/>
    </source>
</evidence>
<organism evidence="11 12">
    <name type="scientific">Glossina brevipalpis</name>
    <dbReference type="NCBI Taxonomy" id="37001"/>
    <lineage>
        <taxon>Eukaryota</taxon>
        <taxon>Metazoa</taxon>
        <taxon>Ecdysozoa</taxon>
        <taxon>Arthropoda</taxon>
        <taxon>Hexapoda</taxon>
        <taxon>Insecta</taxon>
        <taxon>Pterygota</taxon>
        <taxon>Neoptera</taxon>
        <taxon>Endopterygota</taxon>
        <taxon>Diptera</taxon>
        <taxon>Brachycera</taxon>
        <taxon>Muscomorpha</taxon>
        <taxon>Hippoboscoidea</taxon>
        <taxon>Glossinidae</taxon>
        <taxon>Glossina</taxon>
    </lineage>
</organism>
<dbReference type="SMART" id="SM00020">
    <property type="entry name" value="Tryp_SPc"/>
    <property type="match status" value="1"/>
</dbReference>
<evidence type="ECO:0000256" key="8">
    <source>
        <dbReference type="RuleBase" id="RU363034"/>
    </source>
</evidence>
<dbReference type="InterPro" id="IPR050430">
    <property type="entry name" value="Peptidase_S1"/>
</dbReference>
<feature type="transmembrane region" description="Helical" evidence="9">
    <location>
        <begin position="281"/>
        <end position="299"/>
    </location>
</feature>
<keyword evidence="4 8" id="KW-0645">Protease</keyword>
<keyword evidence="5 8" id="KW-0378">Hydrolase</keyword>
<feature type="transmembrane region" description="Helical" evidence="9">
    <location>
        <begin position="6"/>
        <end position="26"/>
    </location>
</feature>
<dbReference type="InterPro" id="IPR018114">
    <property type="entry name" value="TRYPSIN_HIS"/>
</dbReference>
<evidence type="ECO:0000256" key="4">
    <source>
        <dbReference type="ARBA" id="ARBA00022670"/>
    </source>
</evidence>
<dbReference type="STRING" id="37001.A0A1A9X1C9"/>
<keyword evidence="7" id="KW-1015">Disulfide bond</keyword>
<evidence type="ECO:0000259" key="10">
    <source>
        <dbReference type="PROSITE" id="PS50240"/>
    </source>
</evidence>